<dbReference type="PROSITE" id="PS00213">
    <property type="entry name" value="LIPOCALIN"/>
    <property type="match status" value="1"/>
</dbReference>
<dbReference type="PIRSF" id="PIRSF036893">
    <property type="entry name" value="Lipocalin_ApoD"/>
    <property type="match status" value="1"/>
</dbReference>
<dbReference type="InterPro" id="IPR002446">
    <property type="entry name" value="Lipocalin_bac"/>
</dbReference>
<dbReference type="PANTHER" id="PTHR10612:SF34">
    <property type="entry name" value="APOLIPOPROTEIN D"/>
    <property type="match status" value="1"/>
</dbReference>
<keyword evidence="5 12" id="KW-0446">Lipid-binding</keyword>
<dbReference type="EMBL" id="JAAGKH010000078">
    <property type="protein sequence ID" value="NDR89557.1"/>
    <property type="molecule type" value="Genomic_DNA"/>
</dbReference>
<dbReference type="PANTHER" id="PTHR10612">
    <property type="entry name" value="APOLIPOPROTEIN D"/>
    <property type="match status" value="1"/>
</dbReference>
<evidence type="ECO:0000256" key="3">
    <source>
        <dbReference type="ARBA" id="ARBA00011738"/>
    </source>
</evidence>
<evidence type="ECO:0000256" key="8">
    <source>
        <dbReference type="ARBA" id="ARBA00023237"/>
    </source>
</evidence>
<evidence type="ECO:0000313" key="15">
    <source>
        <dbReference type="EMBL" id="NDR89557.1"/>
    </source>
</evidence>
<dbReference type="InterPro" id="IPR012674">
    <property type="entry name" value="Calycin"/>
</dbReference>
<evidence type="ECO:0000256" key="12">
    <source>
        <dbReference type="PIRNR" id="PIRNR036893"/>
    </source>
</evidence>
<evidence type="ECO:0000256" key="13">
    <source>
        <dbReference type="PIRSR" id="PIRSR036893-52"/>
    </source>
</evidence>
<evidence type="ECO:0000256" key="1">
    <source>
        <dbReference type="ARBA" id="ARBA00004459"/>
    </source>
</evidence>
<evidence type="ECO:0000256" key="10">
    <source>
        <dbReference type="ARBA" id="ARBA00057024"/>
    </source>
</evidence>
<dbReference type="OMA" id="HMELSWI"/>
<name>A0A0B3WJY6_FRATU</name>
<keyword evidence="7 13" id="KW-0564">Palmitate</keyword>
<dbReference type="GO" id="GO:0009279">
    <property type="term" value="C:cell outer membrane"/>
    <property type="evidence" value="ECO:0007669"/>
    <property type="project" value="UniProtKB-SubCell"/>
</dbReference>
<protein>
    <recommendedName>
        <fullName evidence="11 12">Outer membrane lipoprotein Blc</fullName>
    </recommendedName>
</protein>
<keyword evidence="4" id="KW-0732">Signal</keyword>
<dbReference type="KEGG" id="ftc:DA46_824"/>
<reference evidence="15" key="1">
    <citation type="submission" date="2019-08" db="EMBL/GenBank/DDBJ databases">
        <authorList>
            <person name="Busch A."/>
        </authorList>
    </citation>
    <scope>NUCLEOTIDE SEQUENCE</scope>
    <source>
        <strain evidence="16">15T0085</strain>
        <strain evidence="15">17T1429</strain>
    </source>
</reference>
<comment type="function">
    <text evidence="10 12">Involved in the storage or transport of lipids necessary for membrane maintenance under stressful conditions. Displays a binding preference for lysophospholipids.</text>
</comment>
<dbReference type="GO" id="GO:0008289">
    <property type="term" value="F:lipid binding"/>
    <property type="evidence" value="ECO:0007669"/>
    <property type="project" value="UniProtKB-UniRule"/>
</dbReference>
<evidence type="ECO:0000313" key="16">
    <source>
        <dbReference type="EMBL" id="NDS68187.1"/>
    </source>
</evidence>
<dbReference type="KEGG" id="ftz:CH68_2053"/>
<feature type="domain" description="Lipocalin/cytosolic fatty-acid binding" evidence="14">
    <location>
        <begin position="34"/>
        <end position="172"/>
    </location>
</feature>
<evidence type="ECO:0000256" key="6">
    <source>
        <dbReference type="ARBA" id="ARBA00023136"/>
    </source>
</evidence>
<evidence type="ECO:0000256" key="11">
    <source>
        <dbReference type="ARBA" id="ARBA00071217"/>
    </source>
</evidence>
<dbReference type="SUPFAM" id="SSF50814">
    <property type="entry name" value="Lipocalins"/>
    <property type="match status" value="1"/>
</dbReference>
<gene>
    <name evidence="16" type="ORF">FWI86_03665</name>
    <name evidence="15" type="ORF">FWJ04_08205</name>
</gene>
<dbReference type="PRINTS" id="PR01171">
    <property type="entry name" value="BCTLIPOCALIN"/>
</dbReference>
<dbReference type="eggNOG" id="COG3040">
    <property type="taxonomic scope" value="Bacteria"/>
</dbReference>
<organism evidence="15">
    <name type="scientific">Francisella tularensis subsp. holarctica</name>
    <dbReference type="NCBI Taxonomy" id="119857"/>
    <lineage>
        <taxon>Bacteria</taxon>
        <taxon>Pseudomonadati</taxon>
        <taxon>Pseudomonadota</taxon>
        <taxon>Gammaproteobacteria</taxon>
        <taxon>Thiotrichales</taxon>
        <taxon>Francisellaceae</taxon>
        <taxon>Francisella</taxon>
    </lineage>
</organism>
<dbReference type="InterPro" id="IPR000566">
    <property type="entry name" value="Lipocln_cytosolic_FA-bd_dom"/>
</dbReference>
<comment type="subunit">
    <text evidence="3 12">Homodimer.</text>
</comment>
<dbReference type="FunFam" id="2.40.128.20:FF:000002">
    <property type="entry name" value="Outer membrane lipoprotein Blc"/>
    <property type="match status" value="1"/>
</dbReference>
<evidence type="ECO:0000256" key="2">
    <source>
        <dbReference type="ARBA" id="ARBA00006889"/>
    </source>
</evidence>
<dbReference type="KEGG" id="ftv:CH67_169"/>
<keyword evidence="6 12" id="KW-0472">Membrane</keyword>
<dbReference type="InterPro" id="IPR022272">
    <property type="entry name" value="Lipocalin_CS"/>
</dbReference>
<sequence length="172" mass="19575">MKKLVLIILTTAFILLSGCVTKPANINPVENFQADKYLGKWYEIARFDNSFEKGMTNVYAEYSLNPDGTIKVINSGITPSTGKRSYATGIAKFVEDKNIGYLKVSFFRPFYGAYVVFKLDDNYKYAYVAGANKDYLWLLARTKTVPQNIKDDFINRAKALGYDTDKLVWVKQ</sequence>
<dbReference type="PROSITE" id="PS51257">
    <property type="entry name" value="PROKAR_LIPOPROTEIN"/>
    <property type="match status" value="1"/>
</dbReference>
<evidence type="ECO:0000256" key="9">
    <source>
        <dbReference type="ARBA" id="ARBA00023288"/>
    </source>
</evidence>
<keyword evidence="8 12" id="KW-0998">Cell outer membrane</keyword>
<dbReference type="HOGENOM" id="CLU_068449_3_0_6"/>
<dbReference type="Pfam" id="PF08212">
    <property type="entry name" value="Lipocalin_2"/>
    <property type="match status" value="1"/>
</dbReference>
<evidence type="ECO:0000259" key="14">
    <source>
        <dbReference type="Pfam" id="PF08212"/>
    </source>
</evidence>
<dbReference type="InterPro" id="IPR047202">
    <property type="entry name" value="Lipocalin_Blc-like_dom"/>
</dbReference>
<evidence type="ECO:0000256" key="5">
    <source>
        <dbReference type="ARBA" id="ARBA00023121"/>
    </source>
</evidence>
<dbReference type="RefSeq" id="WP_003017461.1">
    <property type="nucleotide sequence ID" value="NZ_AP023459.1"/>
</dbReference>
<accession>A0A0B3WJY6</accession>
<dbReference type="GO" id="GO:0006950">
    <property type="term" value="P:response to stress"/>
    <property type="evidence" value="ECO:0007669"/>
    <property type="project" value="UniProtKB-ARBA"/>
</dbReference>
<feature type="lipid moiety-binding region" description="S-diacylglycerol cysteine" evidence="13">
    <location>
        <position position="19"/>
    </location>
</feature>
<evidence type="ECO:0000256" key="7">
    <source>
        <dbReference type="ARBA" id="ARBA00023139"/>
    </source>
</evidence>
<comment type="similarity">
    <text evidence="2 12">Belongs to the calycin superfamily. Lipocalin family.</text>
</comment>
<dbReference type="InterPro" id="IPR022271">
    <property type="entry name" value="Lipocalin_ApoD"/>
</dbReference>
<dbReference type="Gene3D" id="2.40.128.20">
    <property type="match status" value="1"/>
</dbReference>
<comment type="caution">
    <text evidence="15">The sequence shown here is derived from an EMBL/GenBank/DDBJ whole genome shotgun (WGS) entry which is preliminary data.</text>
</comment>
<proteinExistence type="inferred from homology"/>
<dbReference type="CDD" id="cd19438">
    <property type="entry name" value="lipocalin_Blc-like"/>
    <property type="match status" value="1"/>
</dbReference>
<comment type="subcellular location">
    <subcellularLocation>
        <location evidence="1">Cell outer membrane</location>
        <topology evidence="1">Lipid-anchor</topology>
    </subcellularLocation>
</comment>
<keyword evidence="9 12" id="KW-0449">Lipoprotein</keyword>
<dbReference type="EMBL" id="JAAGJP010000018">
    <property type="protein sequence ID" value="NDS68187.1"/>
    <property type="molecule type" value="Genomic_DNA"/>
</dbReference>
<dbReference type="AlphaFoldDB" id="A0A0B3WJY6"/>
<reference evidence="15" key="2">
    <citation type="submission" date="2020-02" db="EMBL/GenBank/DDBJ databases">
        <title>Using affinity propagation clustering for identifying bacterial clades and subclades with whole-genome sequences of Francisella tularensis.</title>
        <authorList>
            <person name="Homeier-Bachmann T."/>
            <person name="Abdel-Glil M.Y."/>
            <person name="Hackbart A."/>
            <person name="Hotzel H."/>
            <person name="Tomaso H."/>
        </authorList>
    </citation>
    <scope>NUCLEOTIDE SEQUENCE</scope>
    <source>
        <strain evidence="16">15T0085</strain>
        <strain evidence="15">17T1429</strain>
    </source>
</reference>
<evidence type="ECO:0000256" key="4">
    <source>
        <dbReference type="ARBA" id="ARBA00022729"/>
    </source>
</evidence>